<name>A0ABV2LWD5_9FLAO</name>
<dbReference type="NCBIfam" id="TIGR02436">
    <property type="entry name" value="four helix bundle protein"/>
    <property type="match status" value="1"/>
</dbReference>
<accession>A0ABV2LWD5</accession>
<dbReference type="CDD" id="cd16377">
    <property type="entry name" value="23S_rRNA_IVP_like"/>
    <property type="match status" value="1"/>
</dbReference>
<dbReference type="Pfam" id="PF05635">
    <property type="entry name" value="23S_rRNA_IVP"/>
    <property type="match status" value="1"/>
</dbReference>
<gene>
    <name evidence="1" type="ORF">ABID46_002456</name>
</gene>
<keyword evidence="2" id="KW-1185">Reference proteome</keyword>
<dbReference type="Gene3D" id="1.20.1440.60">
    <property type="entry name" value="23S rRNA-intervening sequence"/>
    <property type="match status" value="1"/>
</dbReference>
<organism evidence="1 2">
    <name type="scientific">Moheibacter stercoris</name>
    <dbReference type="NCBI Taxonomy" id="1628251"/>
    <lineage>
        <taxon>Bacteria</taxon>
        <taxon>Pseudomonadati</taxon>
        <taxon>Bacteroidota</taxon>
        <taxon>Flavobacteriia</taxon>
        <taxon>Flavobacteriales</taxon>
        <taxon>Weeksellaceae</taxon>
        <taxon>Moheibacter</taxon>
    </lineage>
</organism>
<dbReference type="EMBL" id="JBEPMO010000021">
    <property type="protein sequence ID" value="MET3732865.1"/>
    <property type="molecule type" value="Genomic_DNA"/>
</dbReference>
<dbReference type="InterPro" id="IPR036583">
    <property type="entry name" value="23S_rRNA_IVS_sf"/>
</dbReference>
<dbReference type="Proteomes" id="UP001549146">
    <property type="component" value="Unassembled WGS sequence"/>
</dbReference>
<dbReference type="RefSeq" id="WP_354510491.1">
    <property type="nucleotide sequence ID" value="NZ_JBEPMO010000021.1"/>
</dbReference>
<reference evidence="1 2" key="1">
    <citation type="submission" date="2024-06" db="EMBL/GenBank/DDBJ databases">
        <title>Genomic Encyclopedia of Type Strains, Phase IV (KMG-IV): sequencing the most valuable type-strain genomes for metagenomic binning, comparative biology and taxonomic classification.</title>
        <authorList>
            <person name="Goeker M."/>
        </authorList>
    </citation>
    <scope>NUCLEOTIDE SEQUENCE [LARGE SCALE GENOMIC DNA]</scope>
    <source>
        <strain evidence="1 2">DSM 29388</strain>
    </source>
</reference>
<evidence type="ECO:0000313" key="1">
    <source>
        <dbReference type="EMBL" id="MET3732865.1"/>
    </source>
</evidence>
<dbReference type="PANTHER" id="PTHR38471">
    <property type="entry name" value="FOUR HELIX BUNDLE PROTEIN"/>
    <property type="match status" value="1"/>
</dbReference>
<protein>
    <submittedName>
        <fullName evidence="1">Four helix bundle protein</fullName>
    </submittedName>
</protein>
<proteinExistence type="predicted"/>
<dbReference type="PANTHER" id="PTHR38471:SF2">
    <property type="entry name" value="FOUR HELIX BUNDLE PROTEIN"/>
    <property type="match status" value="1"/>
</dbReference>
<dbReference type="InterPro" id="IPR012657">
    <property type="entry name" value="23S_rRNA-intervening_sequence"/>
</dbReference>
<sequence length="119" mass="13850">MHNFKELKIWQESRKLCKLVYQTTKHFPDSEKFGLTSQIRRAVVSIPSNIAEGAGRKSTKDFANFISYSLGSSYELETQLRIASDLEFISEDELNRLLDELYPIQKMINKFYNHLTNPS</sequence>
<evidence type="ECO:0000313" key="2">
    <source>
        <dbReference type="Proteomes" id="UP001549146"/>
    </source>
</evidence>
<dbReference type="SUPFAM" id="SSF158446">
    <property type="entry name" value="IVS-encoded protein-like"/>
    <property type="match status" value="1"/>
</dbReference>
<comment type="caution">
    <text evidence="1">The sequence shown here is derived from an EMBL/GenBank/DDBJ whole genome shotgun (WGS) entry which is preliminary data.</text>
</comment>